<reference evidence="8 9" key="1">
    <citation type="submission" date="2020-08" db="EMBL/GenBank/DDBJ databases">
        <title>Genomic Encyclopedia of Type Strains, Phase IV (KMG-IV): sequencing the most valuable type-strain genomes for metagenomic binning, comparative biology and taxonomic classification.</title>
        <authorList>
            <person name="Goeker M."/>
        </authorList>
    </citation>
    <scope>NUCLEOTIDE SEQUENCE [LARGE SCALE GENOMIC DNA]</scope>
    <source>
        <strain evidence="8 9">DSM 22975</strain>
    </source>
</reference>
<feature type="domain" description="Gcp-like" evidence="7">
    <location>
        <begin position="32"/>
        <end position="151"/>
    </location>
</feature>
<dbReference type="Pfam" id="PF00814">
    <property type="entry name" value="TsaD"/>
    <property type="match status" value="1"/>
</dbReference>
<evidence type="ECO:0000256" key="3">
    <source>
        <dbReference type="ARBA" id="ARBA00019012"/>
    </source>
</evidence>
<evidence type="ECO:0000256" key="5">
    <source>
        <dbReference type="ARBA" id="ARBA00022694"/>
    </source>
</evidence>
<dbReference type="InterPro" id="IPR000905">
    <property type="entry name" value="Gcp-like_dom"/>
</dbReference>
<comment type="subcellular location">
    <subcellularLocation>
        <location evidence="1">Cytoplasm</location>
    </subcellularLocation>
</comment>
<dbReference type="FunFam" id="3.30.420.40:FF:000097">
    <property type="entry name" value="tRNA threonylcarbamoyladenosine biosynthesis protein TsaB"/>
    <property type="match status" value="1"/>
</dbReference>
<dbReference type="GO" id="GO:0005829">
    <property type="term" value="C:cytosol"/>
    <property type="evidence" value="ECO:0007669"/>
    <property type="project" value="TreeGrafter"/>
</dbReference>
<dbReference type="InterPro" id="IPR043129">
    <property type="entry name" value="ATPase_NBD"/>
</dbReference>
<keyword evidence="5" id="KW-0819">tRNA processing</keyword>
<keyword evidence="4" id="KW-0963">Cytoplasm</keyword>
<dbReference type="NCBIfam" id="TIGR03725">
    <property type="entry name" value="T6A_YeaZ"/>
    <property type="match status" value="1"/>
</dbReference>
<protein>
    <recommendedName>
        <fullName evidence="3">tRNA threonylcarbamoyladenosine biosynthesis protein TsaB</fullName>
    </recommendedName>
    <alternativeName>
        <fullName evidence="6">t(6)A37 threonylcarbamoyladenosine biosynthesis protein TsaB</fullName>
    </alternativeName>
</protein>
<evidence type="ECO:0000259" key="7">
    <source>
        <dbReference type="Pfam" id="PF00814"/>
    </source>
</evidence>
<evidence type="ECO:0000313" key="8">
    <source>
        <dbReference type="EMBL" id="MBB6055918.1"/>
    </source>
</evidence>
<comment type="similarity">
    <text evidence="2">Belongs to the KAE1 / TsaD family. TsaB subfamily.</text>
</comment>
<organism evidence="8 9">
    <name type="scientific">Tolumonas osonensis</name>
    <dbReference type="NCBI Taxonomy" id="675874"/>
    <lineage>
        <taxon>Bacteria</taxon>
        <taxon>Pseudomonadati</taxon>
        <taxon>Pseudomonadota</taxon>
        <taxon>Gammaproteobacteria</taxon>
        <taxon>Aeromonadales</taxon>
        <taxon>Aeromonadaceae</taxon>
        <taxon>Tolumonas</taxon>
    </lineage>
</organism>
<evidence type="ECO:0000256" key="6">
    <source>
        <dbReference type="ARBA" id="ARBA00032446"/>
    </source>
</evidence>
<evidence type="ECO:0000313" key="9">
    <source>
        <dbReference type="Proteomes" id="UP000585721"/>
    </source>
</evidence>
<sequence>MKRMKILAIDTATEACSAALLWNDAVLTREQVAPQAHTRLILPMVNELLVEAGATLSGLDAIAFGRGPGSFTGVRIGIGAAQGLAYGAGVPLIGVSTLQMLAQGAYRRNQVEKAVAAIDARMNEIYIGAFMLRDGLMQAVTEEAVILPEQAGDYLAQSTVTVAGGIAVGTGFTAYTELAAGLGLLPAATTQEGNLPWAQDMLPQAVAAFRAGDYCEPALATPVYLRDKVTWKKLPGRE</sequence>
<gene>
    <name evidence="8" type="ORF">HNR75_001836</name>
</gene>
<dbReference type="GO" id="GO:0002949">
    <property type="term" value="P:tRNA threonylcarbamoyladenosine modification"/>
    <property type="evidence" value="ECO:0007669"/>
    <property type="project" value="InterPro"/>
</dbReference>
<evidence type="ECO:0000256" key="4">
    <source>
        <dbReference type="ARBA" id="ARBA00022490"/>
    </source>
</evidence>
<accession>A0A841GA38</accession>
<keyword evidence="9" id="KW-1185">Reference proteome</keyword>
<dbReference type="PANTHER" id="PTHR11735:SF11">
    <property type="entry name" value="TRNA THREONYLCARBAMOYLADENOSINE BIOSYNTHESIS PROTEIN TSAB"/>
    <property type="match status" value="1"/>
</dbReference>
<dbReference type="Gene3D" id="3.30.420.40">
    <property type="match status" value="2"/>
</dbReference>
<dbReference type="CDD" id="cd24032">
    <property type="entry name" value="ASKHA_NBD_TsaB"/>
    <property type="match status" value="1"/>
</dbReference>
<dbReference type="SUPFAM" id="SSF53067">
    <property type="entry name" value="Actin-like ATPase domain"/>
    <property type="match status" value="2"/>
</dbReference>
<proteinExistence type="inferred from homology"/>
<comment type="caution">
    <text evidence="8">The sequence shown here is derived from an EMBL/GenBank/DDBJ whole genome shotgun (WGS) entry which is preliminary data.</text>
</comment>
<dbReference type="AlphaFoldDB" id="A0A841GA38"/>
<dbReference type="InterPro" id="IPR022496">
    <property type="entry name" value="T6A_TsaB"/>
</dbReference>
<dbReference type="Proteomes" id="UP000585721">
    <property type="component" value="Unassembled WGS sequence"/>
</dbReference>
<name>A0A841GA38_9GAMM</name>
<evidence type="ECO:0000256" key="2">
    <source>
        <dbReference type="ARBA" id="ARBA00010493"/>
    </source>
</evidence>
<dbReference type="EMBL" id="JACHGR010000005">
    <property type="protein sequence ID" value="MBB6055918.1"/>
    <property type="molecule type" value="Genomic_DNA"/>
</dbReference>
<dbReference type="RefSeq" id="WP_188026654.1">
    <property type="nucleotide sequence ID" value="NZ_JACHGR010000005.1"/>
</dbReference>
<dbReference type="PANTHER" id="PTHR11735">
    <property type="entry name" value="TRNA N6-ADENOSINE THREONYLCARBAMOYLTRANSFERASE"/>
    <property type="match status" value="1"/>
</dbReference>
<evidence type="ECO:0000256" key="1">
    <source>
        <dbReference type="ARBA" id="ARBA00004496"/>
    </source>
</evidence>